<accession>A0A348APB5</accession>
<dbReference type="RefSeq" id="WP_232035513.1">
    <property type="nucleotide sequence ID" value="NZ_AP018449.1"/>
</dbReference>
<gene>
    <name evidence="2" type="ORF">MAMMFC1_03621</name>
</gene>
<dbReference type="InterPro" id="IPR024232">
    <property type="entry name" value="SpoIIIAH"/>
</dbReference>
<keyword evidence="1" id="KW-1133">Transmembrane helix</keyword>
<evidence type="ECO:0000313" key="3">
    <source>
        <dbReference type="Proteomes" id="UP000276437"/>
    </source>
</evidence>
<dbReference type="KEGG" id="mana:MAMMFC1_03621"/>
<dbReference type="Gene3D" id="1.10.287.4300">
    <property type="entry name" value="Stage III sporulation protein AH-like"/>
    <property type="match status" value="1"/>
</dbReference>
<keyword evidence="1" id="KW-0812">Transmembrane</keyword>
<evidence type="ECO:0000313" key="2">
    <source>
        <dbReference type="EMBL" id="BBB92913.1"/>
    </source>
</evidence>
<reference evidence="2 3" key="1">
    <citation type="journal article" date="2018" name="Int. J. Syst. Evol. Microbiol.">
        <title>Methylomusa anaerophila gen. nov., sp. nov., an anaerobic methanol-utilizing bacterium isolated from a microbial fuel cell.</title>
        <authorList>
            <person name="Amano N."/>
            <person name="Yamamuro A."/>
            <person name="Miyahara M."/>
            <person name="Kouzuma A."/>
            <person name="Abe T."/>
            <person name="Watanabe K."/>
        </authorList>
    </citation>
    <scope>NUCLEOTIDE SEQUENCE [LARGE SCALE GENOMIC DNA]</scope>
    <source>
        <strain evidence="2 3">MMFC1</strain>
    </source>
</reference>
<dbReference type="EMBL" id="AP018449">
    <property type="protein sequence ID" value="BBB92913.1"/>
    <property type="molecule type" value="Genomic_DNA"/>
</dbReference>
<dbReference type="Proteomes" id="UP000276437">
    <property type="component" value="Chromosome"/>
</dbReference>
<sequence>MKITSVISVISVLSLQKVGKIAVQVVSFCITLMIVYWSWVYFLEYQEAKANRSNAMQVSNPVVHEQIIPITTPDFFTEYRLERDRIRSERTDVLREIIKNAKSEEAKQQAQDAILKMTLEKKQESEMENLIKAKGFGDALVFTQNSSASAVVKSSSLSKEEVIQVAEVISRIAGIKPEDITVSAKP</sequence>
<proteinExistence type="predicted"/>
<dbReference type="InterPro" id="IPR038503">
    <property type="entry name" value="SpoIIIAH_sf"/>
</dbReference>
<feature type="transmembrane region" description="Helical" evidence="1">
    <location>
        <begin position="21"/>
        <end position="43"/>
    </location>
</feature>
<name>A0A348APB5_9FIRM</name>
<dbReference type="AlphaFoldDB" id="A0A348APB5"/>
<keyword evidence="3" id="KW-1185">Reference proteome</keyword>
<evidence type="ECO:0000256" key="1">
    <source>
        <dbReference type="SAM" id="Phobius"/>
    </source>
</evidence>
<keyword evidence="1" id="KW-0472">Membrane</keyword>
<organism evidence="2 3">
    <name type="scientific">Methylomusa anaerophila</name>
    <dbReference type="NCBI Taxonomy" id="1930071"/>
    <lineage>
        <taxon>Bacteria</taxon>
        <taxon>Bacillati</taxon>
        <taxon>Bacillota</taxon>
        <taxon>Negativicutes</taxon>
        <taxon>Selenomonadales</taxon>
        <taxon>Sporomusaceae</taxon>
        <taxon>Methylomusa</taxon>
    </lineage>
</organism>
<dbReference type="Pfam" id="PF12685">
    <property type="entry name" value="SpoIIIAH"/>
    <property type="match status" value="1"/>
</dbReference>
<protein>
    <submittedName>
        <fullName evidence="2">SpoIIIAH-like protein</fullName>
    </submittedName>
</protein>